<evidence type="ECO:0000313" key="1">
    <source>
        <dbReference type="EMBL" id="TRZ16439.1"/>
    </source>
</evidence>
<dbReference type="EMBL" id="SWJQ01000312">
    <property type="protein sequence ID" value="TRZ16439.1"/>
    <property type="molecule type" value="Genomic_DNA"/>
</dbReference>
<gene>
    <name evidence="1" type="ORF">HGM15179_010662</name>
</gene>
<proteinExistence type="predicted"/>
<dbReference type="AlphaFoldDB" id="A0A8K1GD12"/>
<evidence type="ECO:0000313" key="2">
    <source>
        <dbReference type="Proteomes" id="UP000796761"/>
    </source>
</evidence>
<name>A0A8K1GD12_9PASS</name>
<reference evidence="1" key="1">
    <citation type="submission" date="2019-04" db="EMBL/GenBank/DDBJ databases">
        <title>Genome assembly of Zosterops borbonicus 15179.</title>
        <authorList>
            <person name="Leroy T."/>
            <person name="Anselmetti Y."/>
            <person name="Tilak M.-K."/>
            <person name="Nabholz B."/>
        </authorList>
    </citation>
    <scope>NUCLEOTIDE SEQUENCE</scope>
    <source>
        <strain evidence="1">HGM_15179</strain>
        <tissue evidence="1">Muscle</tissue>
    </source>
</reference>
<keyword evidence="2" id="KW-1185">Reference proteome</keyword>
<comment type="caution">
    <text evidence="1">The sequence shown here is derived from an EMBL/GenBank/DDBJ whole genome shotgun (WGS) entry which is preliminary data.</text>
</comment>
<dbReference type="Proteomes" id="UP000796761">
    <property type="component" value="Unassembled WGS sequence"/>
</dbReference>
<dbReference type="OrthoDB" id="276744at2759"/>
<organism evidence="1 2">
    <name type="scientific">Zosterops borbonicus</name>
    <dbReference type="NCBI Taxonomy" id="364589"/>
    <lineage>
        <taxon>Eukaryota</taxon>
        <taxon>Metazoa</taxon>
        <taxon>Chordata</taxon>
        <taxon>Craniata</taxon>
        <taxon>Vertebrata</taxon>
        <taxon>Euteleostomi</taxon>
        <taxon>Archelosauria</taxon>
        <taxon>Archosauria</taxon>
        <taxon>Dinosauria</taxon>
        <taxon>Saurischia</taxon>
        <taxon>Theropoda</taxon>
        <taxon>Coelurosauria</taxon>
        <taxon>Aves</taxon>
        <taxon>Neognathae</taxon>
        <taxon>Neoaves</taxon>
        <taxon>Telluraves</taxon>
        <taxon>Australaves</taxon>
        <taxon>Passeriformes</taxon>
        <taxon>Sylvioidea</taxon>
        <taxon>Zosteropidae</taxon>
        <taxon>Zosterops</taxon>
    </lineage>
</organism>
<protein>
    <submittedName>
        <fullName evidence="1">Uncharacterized protein</fullName>
    </submittedName>
</protein>
<accession>A0A8K1GD12</accession>
<sequence>MDLEKSLENKSDEKQLRELEVFSLEKRRLKDDLTAHYNCLKGGCNELEIEEAISKIIPFMAFIVLENKIII</sequence>